<dbReference type="Gramene" id="AET7Gv20537100.1">
    <property type="protein sequence ID" value="AET7Gv20537100.1"/>
    <property type="gene ID" value="AET7Gv20537100"/>
</dbReference>
<sequence>MLVTPTHSSPPLKKRFFFRAKLKKEIEDLFAPSPTVKFERANPTVTHKKHTTIHPQSHLFPNTCSAPTILSESPS</sequence>
<dbReference type="AlphaFoldDB" id="A0A453RCJ5"/>
<dbReference type="Proteomes" id="UP000015105">
    <property type="component" value="Chromosome 7D"/>
</dbReference>
<accession>A0A453RCJ5</accession>
<dbReference type="EnsemblPlants" id="AET7Gv20537100.1">
    <property type="protein sequence ID" value="AET7Gv20537100.1"/>
    <property type="gene ID" value="AET7Gv20537100"/>
</dbReference>
<reference evidence="1" key="4">
    <citation type="submission" date="2019-03" db="UniProtKB">
        <authorList>
            <consortium name="EnsemblPlants"/>
        </authorList>
    </citation>
    <scope>IDENTIFICATION</scope>
</reference>
<organism evidence="1 2">
    <name type="scientific">Aegilops tauschii subsp. strangulata</name>
    <name type="common">Goatgrass</name>
    <dbReference type="NCBI Taxonomy" id="200361"/>
    <lineage>
        <taxon>Eukaryota</taxon>
        <taxon>Viridiplantae</taxon>
        <taxon>Streptophyta</taxon>
        <taxon>Embryophyta</taxon>
        <taxon>Tracheophyta</taxon>
        <taxon>Spermatophyta</taxon>
        <taxon>Magnoliopsida</taxon>
        <taxon>Liliopsida</taxon>
        <taxon>Poales</taxon>
        <taxon>Poaceae</taxon>
        <taxon>BOP clade</taxon>
        <taxon>Pooideae</taxon>
        <taxon>Triticodae</taxon>
        <taxon>Triticeae</taxon>
        <taxon>Triticinae</taxon>
        <taxon>Aegilops</taxon>
    </lineage>
</organism>
<reference evidence="1" key="3">
    <citation type="journal article" date="2017" name="Nature">
        <title>Genome sequence of the progenitor of the wheat D genome Aegilops tauschii.</title>
        <authorList>
            <person name="Luo M.C."/>
            <person name="Gu Y.Q."/>
            <person name="Puiu D."/>
            <person name="Wang H."/>
            <person name="Twardziok S.O."/>
            <person name="Deal K.R."/>
            <person name="Huo N."/>
            <person name="Zhu T."/>
            <person name="Wang L."/>
            <person name="Wang Y."/>
            <person name="McGuire P.E."/>
            <person name="Liu S."/>
            <person name="Long H."/>
            <person name="Ramasamy R.K."/>
            <person name="Rodriguez J.C."/>
            <person name="Van S.L."/>
            <person name="Yuan L."/>
            <person name="Wang Z."/>
            <person name="Xia Z."/>
            <person name="Xiao L."/>
            <person name="Anderson O.D."/>
            <person name="Ouyang S."/>
            <person name="Liang Y."/>
            <person name="Zimin A.V."/>
            <person name="Pertea G."/>
            <person name="Qi P."/>
            <person name="Bennetzen J.L."/>
            <person name="Dai X."/>
            <person name="Dawson M.W."/>
            <person name="Muller H.G."/>
            <person name="Kugler K."/>
            <person name="Rivarola-Duarte L."/>
            <person name="Spannagl M."/>
            <person name="Mayer K.F.X."/>
            <person name="Lu F.H."/>
            <person name="Bevan M.W."/>
            <person name="Leroy P."/>
            <person name="Li P."/>
            <person name="You F.M."/>
            <person name="Sun Q."/>
            <person name="Liu Z."/>
            <person name="Lyons E."/>
            <person name="Wicker T."/>
            <person name="Salzberg S.L."/>
            <person name="Devos K.M."/>
            <person name="Dvorak J."/>
        </authorList>
    </citation>
    <scope>NUCLEOTIDE SEQUENCE [LARGE SCALE GENOMIC DNA]</scope>
    <source>
        <strain evidence="1">cv. AL8/78</strain>
    </source>
</reference>
<reference evidence="2" key="2">
    <citation type="journal article" date="2017" name="Nat. Plants">
        <title>The Aegilops tauschii genome reveals multiple impacts of transposons.</title>
        <authorList>
            <person name="Zhao G."/>
            <person name="Zou C."/>
            <person name="Li K."/>
            <person name="Wang K."/>
            <person name="Li T."/>
            <person name="Gao L."/>
            <person name="Zhang X."/>
            <person name="Wang H."/>
            <person name="Yang Z."/>
            <person name="Liu X."/>
            <person name="Jiang W."/>
            <person name="Mao L."/>
            <person name="Kong X."/>
            <person name="Jiao Y."/>
            <person name="Jia J."/>
        </authorList>
    </citation>
    <scope>NUCLEOTIDE SEQUENCE [LARGE SCALE GENOMIC DNA]</scope>
    <source>
        <strain evidence="2">cv. AL8/78</strain>
    </source>
</reference>
<protein>
    <submittedName>
        <fullName evidence="1">Uncharacterized protein</fullName>
    </submittedName>
</protein>
<evidence type="ECO:0000313" key="2">
    <source>
        <dbReference type="Proteomes" id="UP000015105"/>
    </source>
</evidence>
<name>A0A453RCJ5_AEGTS</name>
<keyword evidence="2" id="KW-1185">Reference proteome</keyword>
<proteinExistence type="predicted"/>
<reference evidence="2" key="1">
    <citation type="journal article" date="2014" name="Science">
        <title>Ancient hybridizations among the ancestral genomes of bread wheat.</title>
        <authorList>
            <consortium name="International Wheat Genome Sequencing Consortium,"/>
            <person name="Marcussen T."/>
            <person name="Sandve S.R."/>
            <person name="Heier L."/>
            <person name="Spannagl M."/>
            <person name="Pfeifer M."/>
            <person name="Jakobsen K.S."/>
            <person name="Wulff B.B."/>
            <person name="Steuernagel B."/>
            <person name="Mayer K.F."/>
            <person name="Olsen O.A."/>
        </authorList>
    </citation>
    <scope>NUCLEOTIDE SEQUENCE [LARGE SCALE GENOMIC DNA]</scope>
    <source>
        <strain evidence="2">cv. AL8/78</strain>
    </source>
</reference>
<evidence type="ECO:0000313" key="1">
    <source>
        <dbReference type="EnsemblPlants" id="AET7Gv20537100.1"/>
    </source>
</evidence>
<reference evidence="1" key="5">
    <citation type="journal article" date="2021" name="G3 (Bethesda)">
        <title>Aegilops tauschii genome assembly Aet v5.0 features greater sequence contiguity and improved annotation.</title>
        <authorList>
            <person name="Wang L."/>
            <person name="Zhu T."/>
            <person name="Rodriguez J.C."/>
            <person name="Deal K.R."/>
            <person name="Dubcovsky J."/>
            <person name="McGuire P.E."/>
            <person name="Lux T."/>
            <person name="Spannagl M."/>
            <person name="Mayer K.F.X."/>
            <person name="Baldrich P."/>
            <person name="Meyers B.C."/>
            <person name="Huo N."/>
            <person name="Gu Y.Q."/>
            <person name="Zhou H."/>
            <person name="Devos K.M."/>
            <person name="Bennetzen J.L."/>
            <person name="Unver T."/>
            <person name="Budak H."/>
            <person name="Gulick P.J."/>
            <person name="Galiba G."/>
            <person name="Kalapos B."/>
            <person name="Nelson D.R."/>
            <person name="Li P."/>
            <person name="You F.M."/>
            <person name="Luo M.C."/>
            <person name="Dvorak J."/>
        </authorList>
    </citation>
    <scope>NUCLEOTIDE SEQUENCE [LARGE SCALE GENOMIC DNA]</scope>
    <source>
        <strain evidence="1">cv. AL8/78</strain>
    </source>
</reference>